<dbReference type="GO" id="GO:0019346">
    <property type="term" value="P:transsulfuration"/>
    <property type="evidence" value="ECO:0007669"/>
    <property type="project" value="InterPro"/>
</dbReference>
<evidence type="ECO:0000256" key="7">
    <source>
        <dbReference type="ARBA" id="ARBA00071157"/>
    </source>
</evidence>
<reference evidence="10 11" key="2">
    <citation type="journal article" date="2012" name="Stand. Genomic Sci.">
        <title>Genome sequence of the moderately thermophilic, amino-acid-degrading and sulfur-reducing bacterium Thermovirga lienii type strain (Cas60314(T)).</title>
        <authorList>
            <person name="Goker M."/>
            <person name="Saunders E."/>
            <person name="Lapidus A."/>
            <person name="Nolan M."/>
            <person name="Lucas S."/>
            <person name="Hammon N."/>
            <person name="Deshpande S."/>
            <person name="Cheng J.F."/>
            <person name="Han C."/>
            <person name="Tapia R."/>
            <person name="Goodwin L.A."/>
            <person name="Pitluck S."/>
            <person name="Liolios K."/>
            <person name="Mavromatis K."/>
            <person name="Pagani I."/>
            <person name="Ivanova N."/>
            <person name="Mikhailova N."/>
            <person name="Pati A."/>
            <person name="Chen A."/>
            <person name="Palaniappan K."/>
            <person name="Land M."/>
            <person name="Chang Y.J."/>
            <person name="Jeffries C.D."/>
            <person name="Brambilla E.M."/>
            <person name="Rohde M."/>
            <person name="Spring S."/>
            <person name="Detter J.C."/>
            <person name="Woyke T."/>
            <person name="Bristow J."/>
            <person name="Eisen J.A."/>
            <person name="Markowitz V."/>
            <person name="Hugenholtz P."/>
            <person name="Kyrpides N.C."/>
            <person name="Klenk H.P."/>
        </authorList>
    </citation>
    <scope>NUCLEOTIDE SEQUENCE [LARGE SCALE GENOMIC DNA]</scope>
    <source>
        <strain evidence="11">ATCC BAA-1197 / DSM 17291 / Cas60314</strain>
    </source>
</reference>
<evidence type="ECO:0000256" key="9">
    <source>
        <dbReference type="RuleBase" id="RU362118"/>
    </source>
</evidence>
<organism evidence="10 11">
    <name type="scientific">Thermovirga lienii (strain ATCC BAA-1197 / DSM 17291 / Cas60314)</name>
    <dbReference type="NCBI Taxonomy" id="580340"/>
    <lineage>
        <taxon>Bacteria</taxon>
        <taxon>Thermotogati</taxon>
        <taxon>Synergistota</taxon>
        <taxon>Synergistia</taxon>
        <taxon>Synergistales</taxon>
        <taxon>Thermovirgaceae</taxon>
        <taxon>Thermovirga</taxon>
    </lineage>
</organism>
<dbReference type="FunFam" id="3.90.1150.10:FF:000033">
    <property type="entry name" value="Cystathionine gamma-synthase"/>
    <property type="match status" value="1"/>
</dbReference>
<evidence type="ECO:0000313" key="11">
    <source>
        <dbReference type="Proteomes" id="UP000005868"/>
    </source>
</evidence>
<evidence type="ECO:0000256" key="6">
    <source>
        <dbReference type="ARBA" id="ARBA00060995"/>
    </source>
</evidence>
<proteinExistence type="inferred from homology"/>
<name>G7V684_THELD</name>
<comment type="cofactor">
    <cofactor evidence="1 9">
        <name>pyridoxal 5'-phosphate</name>
        <dbReference type="ChEBI" id="CHEBI:597326"/>
    </cofactor>
</comment>
<dbReference type="Gene3D" id="3.90.1150.10">
    <property type="entry name" value="Aspartate Aminotransferase, domain 1"/>
    <property type="match status" value="1"/>
</dbReference>
<evidence type="ECO:0000313" key="10">
    <source>
        <dbReference type="EMBL" id="AER65913.1"/>
    </source>
</evidence>
<dbReference type="Proteomes" id="UP000005868">
    <property type="component" value="Chromosome"/>
</dbReference>
<dbReference type="InterPro" id="IPR006235">
    <property type="entry name" value="OAc-hSer/O-AcSer_sulfhydrylase"/>
</dbReference>
<dbReference type="GO" id="GO:0005737">
    <property type="term" value="C:cytoplasm"/>
    <property type="evidence" value="ECO:0007669"/>
    <property type="project" value="TreeGrafter"/>
</dbReference>
<reference evidence="11" key="1">
    <citation type="submission" date="2011-10" db="EMBL/GenBank/DDBJ databases">
        <title>The complete genome of chromosome of Thermovirga lienii DSM 17291.</title>
        <authorList>
            <consortium name="US DOE Joint Genome Institute (JGI-PGF)"/>
            <person name="Lucas S."/>
            <person name="Copeland A."/>
            <person name="Lapidus A."/>
            <person name="Glavina del Rio T."/>
            <person name="Dalin E."/>
            <person name="Tice H."/>
            <person name="Bruce D."/>
            <person name="Goodwin L."/>
            <person name="Pitluck S."/>
            <person name="Peters L."/>
            <person name="Mikhailova N."/>
            <person name="Saunders E."/>
            <person name="Kyrpides N."/>
            <person name="Mavromatis K."/>
            <person name="Ivanova N."/>
            <person name="Last F.I."/>
            <person name="Brettin T."/>
            <person name="Detter J.C."/>
            <person name="Han C."/>
            <person name="Larimer F."/>
            <person name="Land M."/>
            <person name="Hauser L."/>
            <person name="Markowitz V."/>
            <person name="Cheng J.-F."/>
            <person name="Hugenholtz P."/>
            <person name="Woyke T."/>
            <person name="Wu D."/>
            <person name="Spring S."/>
            <person name="Schroeder M."/>
            <person name="Brambilla E.-M."/>
            <person name="Klenk H.-P."/>
            <person name="Eisen J.A."/>
        </authorList>
    </citation>
    <scope>NUCLEOTIDE SEQUENCE [LARGE SCALE GENOMIC DNA]</scope>
    <source>
        <strain evidence="11">ATCC BAA-1197 / DSM 17291 / Cas60314</strain>
    </source>
</reference>
<dbReference type="KEGG" id="tli:Tlie_0167"/>
<dbReference type="GO" id="GO:0030170">
    <property type="term" value="F:pyridoxal phosphate binding"/>
    <property type="evidence" value="ECO:0007669"/>
    <property type="project" value="InterPro"/>
</dbReference>
<dbReference type="GO" id="GO:0004124">
    <property type="term" value="F:cysteine synthase activity"/>
    <property type="evidence" value="ECO:0007669"/>
    <property type="project" value="TreeGrafter"/>
</dbReference>
<dbReference type="InterPro" id="IPR000277">
    <property type="entry name" value="Cys/Met-Metab_PyrdxlP-dep_enz"/>
</dbReference>
<evidence type="ECO:0000256" key="4">
    <source>
        <dbReference type="ARBA" id="ARBA00022898"/>
    </source>
</evidence>
<evidence type="ECO:0000256" key="8">
    <source>
        <dbReference type="PIRSR" id="PIRSR001434-2"/>
    </source>
</evidence>
<gene>
    <name evidence="10" type="ordered locus">Tlie_0167</name>
</gene>
<dbReference type="eggNOG" id="COG2873">
    <property type="taxonomic scope" value="Bacteria"/>
</dbReference>
<keyword evidence="10" id="KW-0378">Hydrolase</keyword>
<dbReference type="PANTHER" id="PTHR43797">
    <property type="entry name" value="HOMOCYSTEINE/CYSTEINE SYNTHASE"/>
    <property type="match status" value="1"/>
</dbReference>
<dbReference type="STRING" id="580340.Tlie_0167"/>
<dbReference type="Gene3D" id="3.40.640.10">
    <property type="entry name" value="Type I PLP-dependent aspartate aminotransferase-like (Major domain)"/>
    <property type="match status" value="1"/>
</dbReference>
<dbReference type="Pfam" id="PF01053">
    <property type="entry name" value="Cys_Met_Meta_PP"/>
    <property type="match status" value="1"/>
</dbReference>
<dbReference type="GO" id="GO:0016787">
    <property type="term" value="F:hydrolase activity"/>
    <property type="evidence" value="ECO:0007669"/>
    <property type="project" value="UniProtKB-KW"/>
</dbReference>
<dbReference type="PIRSF" id="PIRSF001434">
    <property type="entry name" value="CGS"/>
    <property type="match status" value="1"/>
</dbReference>
<feature type="modified residue" description="N6-(pyridoxal phosphate)lysine" evidence="8">
    <location>
        <position position="209"/>
    </location>
</feature>
<dbReference type="GO" id="GO:0003961">
    <property type="term" value="F:O-acetylhomoserine aminocarboxypropyltransferase activity"/>
    <property type="evidence" value="ECO:0007669"/>
    <property type="project" value="TreeGrafter"/>
</dbReference>
<comment type="subunit">
    <text evidence="2">Homotetramer.</text>
</comment>
<evidence type="ECO:0000256" key="1">
    <source>
        <dbReference type="ARBA" id="ARBA00001933"/>
    </source>
</evidence>
<evidence type="ECO:0000256" key="5">
    <source>
        <dbReference type="ARBA" id="ARBA00060553"/>
    </source>
</evidence>
<dbReference type="GO" id="GO:0006535">
    <property type="term" value="P:cysteine biosynthetic process from serine"/>
    <property type="evidence" value="ECO:0007669"/>
    <property type="project" value="TreeGrafter"/>
</dbReference>
<protein>
    <recommendedName>
        <fullName evidence="7">O-succinylhomoserine sulfhydrylase</fullName>
    </recommendedName>
</protein>
<dbReference type="AlphaFoldDB" id="G7V684"/>
<keyword evidence="4 8" id="KW-0663">Pyridoxal phosphate</keyword>
<dbReference type="PANTHER" id="PTHR43797:SF2">
    <property type="entry name" value="HOMOCYSTEINE_CYSTEINE SYNTHASE"/>
    <property type="match status" value="1"/>
</dbReference>
<comment type="pathway">
    <text evidence="5">Amino-acid biosynthesis; L-methionine biosynthesis via de novo pathway; L-homocysteine from O-acetyl-L-homoserine: step 1/1.</text>
</comment>
<dbReference type="InterPro" id="IPR015422">
    <property type="entry name" value="PyrdxlP-dep_Trfase_small"/>
</dbReference>
<evidence type="ECO:0000256" key="2">
    <source>
        <dbReference type="ARBA" id="ARBA00011881"/>
    </source>
</evidence>
<comment type="similarity">
    <text evidence="6">Belongs to the trans-sulfuration enzymes family. MetZ subfamily.</text>
</comment>
<accession>G7V684</accession>
<dbReference type="InterPro" id="IPR015424">
    <property type="entry name" value="PyrdxlP-dep_Trfase"/>
</dbReference>
<dbReference type="SUPFAM" id="SSF53383">
    <property type="entry name" value="PLP-dependent transferases"/>
    <property type="match status" value="1"/>
</dbReference>
<keyword evidence="3 10" id="KW-0808">Transferase</keyword>
<dbReference type="CDD" id="cd00614">
    <property type="entry name" value="CGS_like"/>
    <property type="match status" value="1"/>
</dbReference>
<evidence type="ECO:0000256" key="3">
    <source>
        <dbReference type="ARBA" id="ARBA00022679"/>
    </source>
</evidence>
<dbReference type="HOGENOM" id="CLU_018986_4_0_0"/>
<dbReference type="FunFam" id="3.40.640.10:FF:000035">
    <property type="entry name" value="O-succinylhomoserine sulfhydrylase"/>
    <property type="match status" value="1"/>
</dbReference>
<dbReference type="GO" id="GO:0071269">
    <property type="term" value="P:L-homocysteine biosynthetic process"/>
    <property type="evidence" value="ECO:0007669"/>
    <property type="project" value="TreeGrafter"/>
</dbReference>
<dbReference type="NCBIfam" id="TIGR01326">
    <property type="entry name" value="OAH_OAS_sulfhy"/>
    <property type="match status" value="1"/>
</dbReference>
<sequence length="439" mass="47095">MLEKKWNFATKAVHGGWKSDPATGSFGLPMYVTAGYRFEDQEHAMRLFNMEEEGHLYSRISNPTVEVFEKAVAQCEGGVDAVATSSGQAALTHLLLCLCSAGDHVVVASKSYGGTVTLVKNLMSRLGISSSFVDTDDVEAVRNSIRPNTRCVVTETIGNPCLNVAPLEELAAITREHHIPLVVDNTFASPALCRPVEWGANVVIHSVTKYISGHGQIIGGVIVDCGNMDWGASDKWPALTEPDPSYHDIVFVEKFGPSALAAKIKVSILRDAGGCLSPFNALMAKTGLSTLHLRMERHSSNALSVARFLEEHPTVQWVSYPALESSPSYERAQKYLPNGAGGMVAFCIKGGLEAGKAFMGALELFSCVANLGDVRSMAIHPASTTHGQLTPEERKACGIDEGLVRLSVGIEDIEDILEDLDKALSKAQQEAGPNARVSG</sequence>
<dbReference type="InterPro" id="IPR015421">
    <property type="entry name" value="PyrdxlP-dep_Trfase_major"/>
</dbReference>
<dbReference type="EMBL" id="CP003096">
    <property type="protein sequence ID" value="AER65913.1"/>
    <property type="molecule type" value="Genomic_DNA"/>
</dbReference>
<keyword evidence="11" id="KW-1185">Reference proteome</keyword>